<dbReference type="Pfam" id="PF17763">
    <property type="entry name" value="Asparaginase_C"/>
    <property type="match status" value="1"/>
</dbReference>
<dbReference type="InterPro" id="IPR027474">
    <property type="entry name" value="L-asparaginase_N"/>
</dbReference>
<feature type="active site" evidence="7">
    <location>
        <position position="14"/>
    </location>
</feature>
<dbReference type="EC" id="3.5.1.1" evidence="2"/>
<dbReference type="FunFam" id="3.40.50.1170:FF:000001">
    <property type="entry name" value="L-asparaginase 2"/>
    <property type="match status" value="1"/>
</dbReference>
<dbReference type="PROSITE" id="PS51732">
    <property type="entry name" value="ASN_GLN_ASE_3"/>
    <property type="match status" value="1"/>
</dbReference>
<dbReference type="SMART" id="SM00870">
    <property type="entry name" value="Asparaginase"/>
    <property type="match status" value="1"/>
</dbReference>
<dbReference type="InterPro" id="IPR036152">
    <property type="entry name" value="Asp/glu_Ase-like_sf"/>
</dbReference>
<gene>
    <name evidence="11" type="ORF">QJ521_00410</name>
</gene>
<dbReference type="InterPro" id="IPR027473">
    <property type="entry name" value="L-asparaginase_C"/>
</dbReference>
<dbReference type="SUPFAM" id="SSF53774">
    <property type="entry name" value="Glutaminase/Asparaginase"/>
    <property type="match status" value="1"/>
</dbReference>
<evidence type="ECO:0000259" key="9">
    <source>
        <dbReference type="Pfam" id="PF00710"/>
    </source>
</evidence>
<dbReference type="PROSITE" id="PS00917">
    <property type="entry name" value="ASN_GLN_ASE_2"/>
    <property type="match status" value="1"/>
</dbReference>
<evidence type="ECO:0000256" key="5">
    <source>
        <dbReference type="PIRSR" id="PIRSR001220-1"/>
    </source>
</evidence>
<dbReference type="EMBL" id="JASCXW010000001">
    <property type="protein sequence ID" value="MDI6452011.1"/>
    <property type="molecule type" value="Genomic_DNA"/>
</dbReference>
<feature type="domain" description="L-asparaginase N-terminal" evidence="9">
    <location>
        <begin position="6"/>
        <end position="194"/>
    </location>
</feature>
<evidence type="ECO:0000256" key="3">
    <source>
        <dbReference type="ARBA" id="ARBA00022801"/>
    </source>
</evidence>
<dbReference type="PIRSF" id="PIRSF001220">
    <property type="entry name" value="L-ASNase_gatD"/>
    <property type="match status" value="1"/>
</dbReference>
<evidence type="ECO:0000313" key="11">
    <source>
        <dbReference type="EMBL" id="MDI6452011.1"/>
    </source>
</evidence>
<dbReference type="InterPro" id="IPR020827">
    <property type="entry name" value="Asparaginase/glutaminase_AS1"/>
</dbReference>
<evidence type="ECO:0000256" key="6">
    <source>
        <dbReference type="PIRSR" id="PIRSR001220-2"/>
    </source>
</evidence>
<dbReference type="PRINTS" id="PR00139">
    <property type="entry name" value="ASNGLNASE"/>
</dbReference>
<evidence type="ECO:0000256" key="7">
    <source>
        <dbReference type="PROSITE-ProRule" id="PRU10099"/>
    </source>
</evidence>
<dbReference type="GO" id="GO:0004067">
    <property type="term" value="F:asparaginase activity"/>
    <property type="evidence" value="ECO:0007669"/>
    <property type="project" value="UniProtKB-UniRule"/>
</dbReference>
<evidence type="ECO:0000256" key="1">
    <source>
        <dbReference type="ARBA" id="ARBA00010518"/>
    </source>
</evidence>
<proteinExistence type="inferred from homology"/>
<protein>
    <recommendedName>
        <fullName evidence="2">asparaginase</fullName>
        <ecNumber evidence="2">3.5.1.1</ecNumber>
    </recommendedName>
</protein>
<evidence type="ECO:0000256" key="2">
    <source>
        <dbReference type="ARBA" id="ARBA00012920"/>
    </source>
</evidence>
<dbReference type="AlphaFoldDB" id="A0AAW6U919"/>
<reference evidence="11" key="1">
    <citation type="submission" date="2023-05" db="EMBL/GenBank/DDBJ databases">
        <title>Mariniplasma microaerophilum sp. nov., a novel anaerobic mollicute isolated from terrestrial mud volcano, Taman Peninsula, Russia.</title>
        <authorList>
            <person name="Khomyakova M.A."/>
            <person name="Merkel A.Y."/>
            <person name="Slobodkin A.I."/>
        </authorList>
    </citation>
    <scope>NUCLEOTIDE SEQUENCE</scope>
    <source>
        <strain evidence="11">M4Ah</strain>
    </source>
</reference>
<feature type="active site" description="O-isoaspartyl threonine intermediate" evidence="5">
    <location>
        <position position="14"/>
    </location>
</feature>
<evidence type="ECO:0000256" key="8">
    <source>
        <dbReference type="PROSITE-ProRule" id="PRU10100"/>
    </source>
</evidence>
<dbReference type="PANTHER" id="PTHR11707">
    <property type="entry name" value="L-ASPARAGINASE"/>
    <property type="match status" value="1"/>
</dbReference>
<name>A0AAW6U919_9MOLU</name>
<dbReference type="Gene3D" id="3.40.50.40">
    <property type="match status" value="1"/>
</dbReference>
<dbReference type="InterPro" id="IPR027475">
    <property type="entry name" value="Asparaginase/glutaminase_AS2"/>
</dbReference>
<dbReference type="RefSeq" id="WP_282838396.1">
    <property type="nucleotide sequence ID" value="NZ_JASCXW010000001.1"/>
</dbReference>
<comment type="catalytic activity">
    <reaction evidence="4">
        <text>L-asparagine + H2O = L-aspartate + NH4(+)</text>
        <dbReference type="Rhea" id="RHEA:21016"/>
        <dbReference type="ChEBI" id="CHEBI:15377"/>
        <dbReference type="ChEBI" id="CHEBI:28938"/>
        <dbReference type="ChEBI" id="CHEBI:29991"/>
        <dbReference type="ChEBI" id="CHEBI:58048"/>
        <dbReference type="EC" id="3.5.1.1"/>
    </reaction>
</comment>
<dbReference type="InterPro" id="IPR004550">
    <property type="entry name" value="AsnASE_II"/>
</dbReference>
<dbReference type="PANTHER" id="PTHR11707:SF28">
    <property type="entry name" value="60 KDA LYSOPHOSPHOLIPASE"/>
    <property type="match status" value="1"/>
</dbReference>
<dbReference type="PROSITE" id="PS00144">
    <property type="entry name" value="ASN_GLN_ASE_1"/>
    <property type="match status" value="1"/>
</dbReference>
<dbReference type="CDD" id="cd08964">
    <property type="entry name" value="L-asparaginase_II"/>
    <property type="match status" value="1"/>
</dbReference>
<comment type="caution">
    <text evidence="11">The sequence shown here is derived from an EMBL/GenBank/DDBJ whole genome shotgun (WGS) entry which is preliminary data.</text>
</comment>
<dbReference type="GO" id="GO:0006528">
    <property type="term" value="P:asparagine metabolic process"/>
    <property type="evidence" value="ECO:0007669"/>
    <property type="project" value="InterPro"/>
</dbReference>
<organism evidence="11 12">
    <name type="scientific">Peloplasma aerotolerans</name>
    <dbReference type="NCBI Taxonomy" id="3044389"/>
    <lineage>
        <taxon>Bacteria</taxon>
        <taxon>Bacillati</taxon>
        <taxon>Mycoplasmatota</taxon>
        <taxon>Mollicutes</taxon>
        <taxon>Acholeplasmatales</taxon>
        <taxon>Acholeplasmataceae</taxon>
        <taxon>Peloplasma</taxon>
    </lineage>
</organism>
<accession>A0AAW6U919</accession>
<evidence type="ECO:0000313" key="12">
    <source>
        <dbReference type="Proteomes" id="UP001431532"/>
    </source>
</evidence>
<dbReference type="InterPro" id="IPR040919">
    <property type="entry name" value="Asparaginase_C"/>
</dbReference>
<feature type="active site" evidence="8">
    <location>
        <position position="91"/>
    </location>
</feature>
<keyword evidence="3" id="KW-0378">Hydrolase</keyword>
<keyword evidence="12" id="KW-1185">Reference proteome</keyword>
<dbReference type="InterPro" id="IPR006034">
    <property type="entry name" value="Asparaginase/glutaminase-like"/>
</dbReference>
<feature type="domain" description="Asparaginase/glutaminase C-terminal" evidence="10">
    <location>
        <begin position="211"/>
        <end position="325"/>
    </location>
</feature>
<sequence length="326" mass="35867">MKNKTILIIFTGGTISMAKNIETSKTILKDNKDELLQSISSELSDISLLSIQFSLKPSPAITPEDMFTLAKLTKEQLNNPEIDGIVITHGTDTLEETAYFLDLYLDITKPVVFTGSMRNFSELGFDGLSNLLSSILVAASPESTKRGVVVMMNDEINSAAEVTKSHTLALDTFKSMEFGPIGIVEQENVLYYRQTHYPRVLLSPKYIIPEIEIVKVYSGSSSLILNLLIDSHVKGIVLEALGRGNVPPQMIPGITRAIEKGIPVLITSRCPKGRVLDSYGYEGGGHHLKQLGVIFTNNLSSQKARIKLMLALGMTSDLTKLVQYFK</sequence>
<feature type="binding site" evidence="6">
    <location>
        <begin position="91"/>
        <end position="92"/>
    </location>
    <ligand>
        <name>substrate</name>
    </ligand>
</feature>
<feature type="binding site" evidence="6">
    <location>
        <position position="58"/>
    </location>
    <ligand>
        <name>substrate</name>
    </ligand>
</feature>
<dbReference type="Gene3D" id="3.40.50.1170">
    <property type="entry name" value="L-asparaginase, N-terminal domain"/>
    <property type="match status" value="1"/>
</dbReference>
<evidence type="ECO:0000259" key="10">
    <source>
        <dbReference type="Pfam" id="PF17763"/>
    </source>
</evidence>
<dbReference type="Pfam" id="PF00710">
    <property type="entry name" value="Asparaginase"/>
    <property type="match status" value="1"/>
</dbReference>
<comment type="similarity">
    <text evidence="1">Belongs to the asparaginase 1 family.</text>
</comment>
<dbReference type="InterPro" id="IPR037152">
    <property type="entry name" value="L-asparaginase_N_sf"/>
</dbReference>
<dbReference type="PIRSF" id="PIRSF500176">
    <property type="entry name" value="L_ASNase"/>
    <property type="match status" value="1"/>
</dbReference>
<dbReference type="Proteomes" id="UP001431532">
    <property type="component" value="Unassembled WGS sequence"/>
</dbReference>
<dbReference type="SFLD" id="SFLDS00057">
    <property type="entry name" value="Glutaminase/Asparaginase"/>
    <property type="match status" value="1"/>
</dbReference>
<evidence type="ECO:0000256" key="4">
    <source>
        <dbReference type="ARBA" id="ARBA00049366"/>
    </source>
</evidence>